<evidence type="ECO:0000313" key="1">
    <source>
        <dbReference type="EMBL" id="EDW46628.1"/>
    </source>
</evidence>
<keyword evidence="2" id="KW-1185">Reference proteome</keyword>
<evidence type="ECO:0000313" key="2">
    <source>
        <dbReference type="Proteomes" id="UP000001292"/>
    </source>
</evidence>
<dbReference type="EMBL" id="CH480816">
    <property type="protein sequence ID" value="EDW46628.1"/>
    <property type="molecule type" value="Genomic_DNA"/>
</dbReference>
<dbReference type="AlphaFoldDB" id="B4HPV9"/>
<name>B4HPV9_DROSE</name>
<gene>
    <name evidence="1" type="primary">Dsec\GM20881</name>
    <name evidence="1" type="ORF">Dsec_GM20881</name>
</gene>
<organism evidence="2">
    <name type="scientific">Drosophila sechellia</name>
    <name type="common">Fruit fly</name>
    <dbReference type="NCBI Taxonomy" id="7238"/>
    <lineage>
        <taxon>Eukaryota</taxon>
        <taxon>Metazoa</taxon>
        <taxon>Ecdysozoa</taxon>
        <taxon>Arthropoda</taxon>
        <taxon>Hexapoda</taxon>
        <taxon>Insecta</taxon>
        <taxon>Pterygota</taxon>
        <taxon>Neoptera</taxon>
        <taxon>Endopterygota</taxon>
        <taxon>Diptera</taxon>
        <taxon>Brachycera</taxon>
        <taxon>Muscomorpha</taxon>
        <taxon>Ephydroidea</taxon>
        <taxon>Drosophilidae</taxon>
        <taxon>Drosophila</taxon>
        <taxon>Sophophora</taxon>
    </lineage>
</organism>
<proteinExistence type="predicted"/>
<dbReference type="Proteomes" id="UP000001292">
    <property type="component" value="Unassembled WGS sequence"/>
</dbReference>
<reference evidence="1 2" key="1">
    <citation type="journal article" date="2007" name="Nature">
        <title>Evolution of genes and genomes on the Drosophila phylogeny.</title>
        <authorList>
            <consortium name="Drosophila 12 Genomes Consortium"/>
            <person name="Clark A.G."/>
            <person name="Eisen M.B."/>
            <person name="Smith D.R."/>
            <person name="Bergman C.M."/>
            <person name="Oliver B."/>
            <person name="Markow T.A."/>
            <person name="Kaufman T.C."/>
            <person name="Kellis M."/>
            <person name="Gelbart W."/>
            <person name="Iyer V.N."/>
            <person name="Pollard D.A."/>
            <person name="Sackton T.B."/>
            <person name="Larracuente A.M."/>
            <person name="Singh N.D."/>
            <person name="Abad J.P."/>
            <person name="Abt D.N."/>
            <person name="Adryan B."/>
            <person name="Aguade M."/>
            <person name="Akashi H."/>
            <person name="Anderson W.W."/>
            <person name="Aquadro C.F."/>
            <person name="Ardell D.H."/>
            <person name="Arguello R."/>
            <person name="Artieri C.G."/>
            <person name="Barbash D.A."/>
            <person name="Barker D."/>
            <person name="Barsanti P."/>
            <person name="Batterham P."/>
            <person name="Batzoglou S."/>
            <person name="Begun D."/>
            <person name="Bhutkar A."/>
            <person name="Blanco E."/>
            <person name="Bosak S.A."/>
            <person name="Bradley R.K."/>
            <person name="Brand A.D."/>
            <person name="Brent M.R."/>
            <person name="Brooks A.N."/>
            <person name="Brown R.H."/>
            <person name="Butlin R.K."/>
            <person name="Caggese C."/>
            <person name="Calvi B.R."/>
            <person name="Bernardo de Carvalho A."/>
            <person name="Caspi A."/>
            <person name="Castrezana S."/>
            <person name="Celniker S.E."/>
            <person name="Chang J.L."/>
            <person name="Chapple C."/>
            <person name="Chatterji S."/>
            <person name="Chinwalla A."/>
            <person name="Civetta A."/>
            <person name="Clifton S.W."/>
            <person name="Comeron J.M."/>
            <person name="Costello J.C."/>
            <person name="Coyne J.A."/>
            <person name="Daub J."/>
            <person name="David R.G."/>
            <person name="Delcher A.L."/>
            <person name="Delehaunty K."/>
            <person name="Do C.B."/>
            <person name="Ebling H."/>
            <person name="Edwards K."/>
            <person name="Eickbush T."/>
            <person name="Evans J.D."/>
            <person name="Filipski A."/>
            <person name="Findeiss S."/>
            <person name="Freyhult E."/>
            <person name="Fulton L."/>
            <person name="Fulton R."/>
            <person name="Garcia A.C."/>
            <person name="Gardiner A."/>
            <person name="Garfield D.A."/>
            <person name="Garvin B.E."/>
            <person name="Gibson G."/>
            <person name="Gilbert D."/>
            <person name="Gnerre S."/>
            <person name="Godfrey J."/>
            <person name="Good R."/>
            <person name="Gotea V."/>
            <person name="Gravely B."/>
            <person name="Greenberg A.J."/>
            <person name="Griffiths-Jones S."/>
            <person name="Gross S."/>
            <person name="Guigo R."/>
            <person name="Gustafson E.A."/>
            <person name="Haerty W."/>
            <person name="Hahn M.W."/>
            <person name="Halligan D.L."/>
            <person name="Halpern A.L."/>
            <person name="Halter G.M."/>
            <person name="Han M.V."/>
            <person name="Heger A."/>
            <person name="Hillier L."/>
            <person name="Hinrichs A.S."/>
            <person name="Holmes I."/>
            <person name="Hoskins R.A."/>
            <person name="Hubisz M.J."/>
            <person name="Hultmark D."/>
            <person name="Huntley M.A."/>
            <person name="Jaffe D.B."/>
            <person name="Jagadeeshan S."/>
            <person name="Jeck W.R."/>
            <person name="Johnson J."/>
            <person name="Jones C.D."/>
            <person name="Jordan W.C."/>
            <person name="Karpen G.H."/>
            <person name="Kataoka E."/>
            <person name="Keightley P.D."/>
            <person name="Kheradpour P."/>
            <person name="Kirkness E.F."/>
            <person name="Koerich L.B."/>
            <person name="Kristiansen K."/>
            <person name="Kudrna D."/>
            <person name="Kulathinal R.J."/>
            <person name="Kumar S."/>
            <person name="Kwok R."/>
            <person name="Lander E."/>
            <person name="Langley C.H."/>
            <person name="Lapoint R."/>
            <person name="Lazzaro B.P."/>
            <person name="Lee S.J."/>
            <person name="Levesque L."/>
            <person name="Li R."/>
            <person name="Lin C.F."/>
            <person name="Lin M.F."/>
            <person name="Lindblad-Toh K."/>
            <person name="Llopart A."/>
            <person name="Long M."/>
            <person name="Low L."/>
            <person name="Lozovsky E."/>
            <person name="Lu J."/>
            <person name="Luo M."/>
            <person name="Machado C.A."/>
            <person name="Makalowski W."/>
            <person name="Marzo M."/>
            <person name="Matsuda M."/>
            <person name="Matzkin L."/>
            <person name="McAllister B."/>
            <person name="McBride C.S."/>
            <person name="McKernan B."/>
            <person name="McKernan K."/>
            <person name="Mendez-Lago M."/>
            <person name="Minx P."/>
            <person name="Mollenhauer M.U."/>
            <person name="Montooth K."/>
            <person name="Mount S.M."/>
            <person name="Mu X."/>
            <person name="Myers E."/>
            <person name="Negre B."/>
            <person name="Newfeld S."/>
            <person name="Nielsen R."/>
            <person name="Noor M.A."/>
            <person name="O'Grady P."/>
            <person name="Pachter L."/>
            <person name="Papaceit M."/>
            <person name="Parisi M.J."/>
            <person name="Parisi M."/>
            <person name="Parts L."/>
            <person name="Pedersen J.S."/>
            <person name="Pesole G."/>
            <person name="Phillippy A.M."/>
            <person name="Ponting C.P."/>
            <person name="Pop M."/>
            <person name="Porcelli D."/>
            <person name="Powell J.R."/>
            <person name="Prohaska S."/>
            <person name="Pruitt K."/>
            <person name="Puig M."/>
            <person name="Quesneville H."/>
            <person name="Ram K.R."/>
            <person name="Rand D."/>
            <person name="Rasmussen M.D."/>
            <person name="Reed L.K."/>
            <person name="Reenan R."/>
            <person name="Reily A."/>
            <person name="Remington K.A."/>
            <person name="Rieger T.T."/>
            <person name="Ritchie M.G."/>
            <person name="Robin C."/>
            <person name="Rogers Y.H."/>
            <person name="Rohde C."/>
            <person name="Rozas J."/>
            <person name="Rubenfield M.J."/>
            <person name="Ruiz A."/>
            <person name="Russo S."/>
            <person name="Salzberg S.L."/>
            <person name="Sanchez-Gracia A."/>
            <person name="Saranga D.J."/>
            <person name="Sato H."/>
            <person name="Schaeffer S.W."/>
            <person name="Schatz M.C."/>
            <person name="Schlenke T."/>
            <person name="Schwartz R."/>
            <person name="Segarra C."/>
            <person name="Singh R.S."/>
            <person name="Sirot L."/>
            <person name="Sirota M."/>
            <person name="Sisneros N.B."/>
            <person name="Smith C.D."/>
            <person name="Smith T.F."/>
            <person name="Spieth J."/>
            <person name="Stage D.E."/>
            <person name="Stark A."/>
            <person name="Stephan W."/>
            <person name="Strausberg R.L."/>
            <person name="Strempel S."/>
            <person name="Sturgill D."/>
            <person name="Sutton G."/>
            <person name="Sutton G.G."/>
            <person name="Tao W."/>
            <person name="Teichmann S."/>
            <person name="Tobari Y.N."/>
            <person name="Tomimura Y."/>
            <person name="Tsolas J.M."/>
            <person name="Valente V.L."/>
            <person name="Venter E."/>
            <person name="Venter J.C."/>
            <person name="Vicario S."/>
            <person name="Vieira F.G."/>
            <person name="Vilella A.J."/>
            <person name="Villasante A."/>
            <person name="Walenz B."/>
            <person name="Wang J."/>
            <person name="Wasserman M."/>
            <person name="Watts T."/>
            <person name="Wilson D."/>
            <person name="Wilson R.K."/>
            <person name="Wing R.A."/>
            <person name="Wolfner M.F."/>
            <person name="Wong A."/>
            <person name="Wong G.K."/>
            <person name="Wu C.I."/>
            <person name="Wu G."/>
            <person name="Yamamoto D."/>
            <person name="Yang H.P."/>
            <person name="Yang S.P."/>
            <person name="Yorke J.A."/>
            <person name="Yoshida K."/>
            <person name="Zdobnov E."/>
            <person name="Zhang P."/>
            <person name="Zhang Y."/>
            <person name="Zimin A.V."/>
            <person name="Baldwin J."/>
            <person name="Abdouelleil A."/>
            <person name="Abdulkadir J."/>
            <person name="Abebe A."/>
            <person name="Abera B."/>
            <person name="Abreu J."/>
            <person name="Acer S.C."/>
            <person name="Aftuck L."/>
            <person name="Alexander A."/>
            <person name="An P."/>
            <person name="Anderson E."/>
            <person name="Anderson S."/>
            <person name="Arachi H."/>
            <person name="Azer M."/>
            <person name="Bachantsang P."/>
            <person name="Barry A."/>
            <person name="Bayul T."/>
            <person name="Berlin A."/>
            <person name="Bessette D."/>
            <person name="Bloom T."/>
            <person name="Blye J."/>
            <person name="Boguslavskiy L."/>
            <person name="Bonnet C."/>
            <person name="Boukhgalter B."/>
            <person name="Bourzgui I."/>
            <person name="Brown A."/>
            <person name="Cahill P."/>
            <person name="Channer S."/>
            <person name="Cheshatsang Y."/>
            <person name="Chuda L."/>
            <person name="Citroen M."/>
            <person name="Collymore A."/>
            <person name="Cooke P."/>
            <person name="Costello M."/>
            <person name="D'Aco K."/>
            <person name="Daza R."/>
            <person name="De Haan G."/>
            <person name="DeGray S."/>
            <person name="DeMaso C."/>
            <person name="Dhargay N."/>
            <person name="Dooley K."/>
            <person name="Dooley E."/>
            <person name="Doricent M."/>
            <person name="Dorje P."/>
            <person name="Dorjee K."/>
            <person name="Dupes A."/>
            <person name="Elong R."/>
            <person name="Falk J."/>
            <person name="Farina A."/>
            <person name="Faro S."/>
            <person name="Ferguson D."/>
            <person name="Fisher S."/>
            <person name="Foley C.D."/>
            <person name="Franke A."/>
            <person name="Friedrich D."/>
            <person name="Gadbois L."/>
            <person name="Gearin G."/>
            <person name="Gearin C.R."/>
            <person name="Giannoukos G."/>
            <person name="Goode T."/>
            <person name="Graham J."/>
            <person name="Grandbois E."/>
            <person name="Grewal S."/>
            <person name="Gyaltsen K."/>
            <person name="Hafez N."/>
            <person name="Hagos B."/>
            <person name="Hall J."/>
            <person name="Henson C."/>
            <person name="Hollinger A."/>
            <person name="Honan T."/>
            <person name="Huard M.D."/>
            <person name="Hughes L."/>
            <person name="Hurhula B."/>
            <person name="Husby M.E."/>
            <person name="Kamat A."/>
            <person name="Kanga B."/>
            <person name="Kashin S."/>
            <person name="Khazanovich D."/>
            <person name="Kisner P."/>
            <person name="Lance K."/>
            <person name="Lara M."/>
            <person name="Lee W."/>
            <person name="Lennon N."/>
            <person name="Letendre F."/>
            <person name="LeVine R."/>
            <person name="Lipovsky A."/>
            <person name="Liu X."/>
            <person name="Liu J."/>
            <person name="Liu S."/>
            <person name="Lokyitsang T."/>
            <person name="Lokyitsang Y."/>
            <person name="Lubonja R."/>
            <person name="Lui A."/>
            <person name="MacDonald P."/>
            <person name="Magnisalis V."/>
            <person name="Maru K."/>
            <person name="Matthews C."/>
            <person name="McCusker W."/>
            <person name="McDonough S."/>
            <person name="Mehta T."/>
            <person name="Meldrim J."/>
            <person name="Meneus L."/>
            <person name="Mihai O."/>
            <person name="Mihalev A."/>
            <person name="Mihova T."/>
            <person name="Mittelman R."/>
            <person name="Mlenga V."/>
            <person name="Montmayeur A."/>
            <person name="Mulrain L."/>
            <person name="Navidi A."/>
            <person name="Naylor J."/>
            <person name="Negash T."/>
            <person name="Nguyen T."/>
            <person name="Nguyen N."/>
            <person name="Nicol R."/>
            <person name="Norbu C."/>
            <person name="Norbu N."/>
            <person name="Novod N."/>
            <person name="O'Neill B."/>
            <person name="Osman S."/>
            <person name="Markiewicz E."/>
            <person name="Oyono O.L."/>
            <person name="Patti C."/>
            <person name="Phunkhang P."/>
            <person name="Pierre F."/>
            <person name="Priest M."/>
            <person name="Raghuraman S."/>
            <person name="Rege F."/>
            <person name="Reyes R."/>
            <person name="Rise C."/>
            <person name="Rogov P."/>
            <person name="Ross K."/>
            <person name="Ryan E."/>
            <person name="Settipalli S."/>
            <person name="Shea T."/>
            <person name="Sherpa N."/>
            <person name="Shi L."/>
            <person name="Shih D."/>
            <person name="Sparrow T."/>
            <person name="Spaulding J."/>
            <person name="Stalker J."/>
            <person name="Stange-Thomann N."/>
            <person name="Stavropoulos S."/>
            <person name="Stone C."/>
            <person name="Strader C."/>
            <person name="Tesfaye S."/>
            <person name="Thomson T."/>
            <person name="Thoulutsang Y."/>
            <person name="Thoulutsang D."/>
            <person name="Topham K."/>
            <person name="Topping I."/>
            <person name="Tsamla T."/>
            <person name="Vassiliev H."/>
            <person name="Vo A."/>
            <person name="Wangchuk T."/>
            <person name="Wangdi T."/>
            <person name="Weiand M."/>
            <person name="Wilkinson J."/>
            <person name="Wilson A."/>
            <person name="Yadav S."/>
            <person name="Young G."/>
            <person name="Yu Q."/>
            <person name="Zembek L."/>
            <person name="Zhong D."/>
            <person name="Zimmer A."/>
            <person name="Zwirko Z."/>
            <person name="Jaffe D.B."/>
            <person name="Alvarez P."/>
            <person name="Brockman W."/>
            <person name="Butler J."/>
            <person name="Chin C."/>
            <person name="Gnerre S."/>
            <person name="Grabherr M."/>
            <person name="Kleber M."/>
            <person name="Mauceli E."/>
            <person name="MacCallum I."/>
        </authorList>
    </citation>
    <scope>NUCLEOTIDE SEQUENCE [LARGE SCALE GENOMIC DNA]</scope>
    <source>
        <strain evidence="2">Rob3c / Tucson 14021-0248.25</strain>
    </source>
</reference>
<sequence length="86" mass="9746">MRFNKHRNCFINSVLQVLAVNVTFCQNFFLANYDGIVVDLDLSRYLRPESVDASRLGVGVRGIFEAGDASEFLTFLLSEMTDLDHI</sequence>
<accession>B4HPV9</accession>
<dbReference type="InterPro" id="IPR038765">
    <property type="entry name" value="Papain-like_cys_pep_sf"/>
</dbReference>
<dbReference type="SUPFAM" id="SSF54001">
    <property type="entry name" value="Cysteine proteinases"/>
    <property type="match status" value="1"/>
</dbReference>
<protein>
    <submittedName>
        <fullName evidence="1">GM20881</fullName>
    </submittedName>
</protein>
<dbReference type="HOGENOM" id="CLU_2500309_0_0_1"/>